<reference evidence="2 3" key="1">
    <citation type="submission" date="2019-03" db="EMBL/GenBank/DDBJ databases">
        <title>Genomic Encyclopedia of Type Strains, Phase IV (KMG-IV): sequencing the most valuable type-strain genomes for metagenomic binning, comparative biology and taxonomic classification.</title>
        <authorList>
            <person name="Goeker M."/>
        </authorList>
    </citation>
    <scope>NUCLEOTIDE SEQUENCE [LARGE SCALE GENOMIC DNA]</scope>
    <source>
        <strain evidence="2 3">DSM 100433</strain>
    </source>
</reference>
<organism evidence="2 3">
    <name type="scientific">Harryflintia acetispora</name>
    <dbReference type="NCBI Taxonomy" id="1849041"/>
    <lineage>
        <taxon>Bacteria</taxon>
        <taxon>Bacillati</taxon>
        <taxon>Bacillota</taxon>
        <taxon>Clostridia</taxon>
        <taxon>Eubacteriales</taxon>
        <taxon>Oscillospiraceae</taxon>
        <taxon>Harryflintia</taxon>
    </lineage>
</organism>
<gene>
    <name evidence="2" type="ORF">EDD78_10456</name>
</gene>
<evidence type="ECO:0000313" key="2">
    <source>
        <dbReference type="EMBL" id="TCL43722.1"/>
    </source>
</evidence>
<dbReference type="Proteomes" id="UP000294682">
    <property type="component" value="Unassembled WGS sequence"/>
</dbReference>
<dbReference type="Pfam" id="PF12674">
    <property type="entry name" value="Zn_ribbon_2"/>
    <property type="match status" value="1"/>
</dbReference>
<proteinExistence type="predicted"/>
<dbReference type="AlphaFoldDB" id="A0A9X8Y8I0"/>
<evidence type="ECO:0000259" key="1">
    <source>
        <dbReference type="Pfam" id="PF12674"/>
    </source>
</evidence>
<protein>
    <submittedName>
        <fullName evidence="2">Zinc ribbon protein</fullName>
    </submittedName>
</protein>
<accession>A0A9X8Y8I0</accession>
<keyword evidence="3" id="KW-1185">Reference proteome</keyword>
<feature type="domain" description="Putative zinc ribbon" evidence="1">
    <location>
        <begin position="8"/>
        <end position="88"/>
    </location>
</feature>
<name>A0A9X8Y8I0_9FIRM</name>
<dbReference type="InterPro" id="IPR025868">
    <property type="entry name" value="Zn_ribbon_dom_put"/>
</dbReference>
<comment type="caution">
    <text evidence="2">The sequence shown here is derived from an EMBL/GenBank/DDBJ whole genome shotgun (WGS) entry which is preliminary data.</text>
</comment>
<evidence type="ECO:0000313" key="3">
    <source>
        <dbReference type="Proteomes" id="UP000294682"/>
    </source>
</evidence>
<sequence length="89" mass="10336">MEMENMIFCQSCAMPMMKDEDYGTNQDGSKNEEYCTYCYQSGAFTADVTMEQMIEACVPMISKGNPYPDEESARKAMQEIFPTLRRWKK</sequence>
<dbReference type="EMBL" id="SLUK01000004">
    <property type="protein sequence ID" value="TCL43722.1"/>
    <property type="molecule type" value="Genomic_DNA"/>
</dbReference>